<feature type="transmembrane region" description="Helical" evidence="7">
    <location>
        <begin position="43"/>
        <end position="63"/>
    </location>
</feature>
<feature type="transmembrane region" description="Helical" evidence="7">
    <location>
        <begin position="92"/>
        <end position="113"/>
    </location>
</feature>
<evidence type="ECO:0000256" key="1">
    <source>
        <dbReference type="ARBA" id="ARBA00004651"/>
    </source>
</evidence>
<comment type="similarity">
    <text evidence="2">Belongs to the major facilitator superfamily.</text>
</comment>
<evidence type="ECO:0000256" key="7">
    <source>
        <dbReference type="SAM" id="Phobius"/>
    </source>
</evidence>
<keyword evidence="10" id="KW-1185">Reference proteome</keyword>
<dbReference type="EMBL" id="CP025746">
    <property type="protein sequence ID" value="QAA31790.1"/>
    <property type="molecule type" value="Genomic_DNA"/>
</dbReference>
<feature type="transmembrane region" description="Helical" evidence="7">
    <location>
        <begin position="329"/>
        <end position="347"/>
    </location>
</feature>
<dbReference type="PANTHER" id="PTHR23514">
    <property type="entry name" value="BYPASS OF STOP CODON PROTEIN 6"/>
    <property type="match status" value="1"/>
</dbReference>
<dbReference type="InterPro" id="IPR051788">
    <property type="entry name" value="MFS_Transporter"/>
</dbReference>
<feature type="domain" description="Major facilitator superfamily (MFS) profile" evidence="8">
    <location>
        <begin position="5"/>
        <end position="411"/>
    </location>
</feature>
<comment type="subcellular location">
    <subcellularLocation>
        <location evidence="1">Cell membrane</location>
        <topology evidence="1">Multi-pass membrane protein</topology>
    </subcellularLocation>
</comment>
<evidence type="ECO:0000256" key="4">
    <source>
        <dbReference type="ARBA" id="ARBA00022692"/>
    </source>
</evidence>
<evidence type="ECO:0000313" key="10">
    <source>
        <dbReference type="Proteomes" id="UP000286268"/>
    </source>
</evidence>
<reference evidence="9 10" key="1">
    <citation type="submission" date="2018-01" db="EMBL/GenBank/DDBJ databases">
        <title>Genome Sequencing and Assembly of Anaerobacter polyendosporus strain CT4.</title>
        <authorList>
            <person name="Tachaapaikoon C."/>
            <person name="Sutheeworapong S."/>
            <person name="Jenjaroenpun P."/>
            <person name="Wongsurawat T."/>
            <person name="Nookeaw I."/>
            <person name="Cheawchanlertfa P."/>
            <person name="Kosugi A."/>
            <person name="Cheevadhanarak S."/>
            <person name="Ratanakhanokchai K."/>
        </authorList>
    </citation>
    <scope>NUCLEOTIDE SEQUENCE [LARGE SCALE GENOMIC DNA]</scope>
    <source>
        <strain evidence="9 10">CT4</strain>
    </source>
</reference>
<dbReference type="SUPFAM" id="SSF103473">
    <property type="entry name" value="MFS general substrate transporter"/>
    <property type="match status" value="1"/>
</dbReference>
<evidence type="ECO:0000313" key="9">
    <source>
        <dbReference type="EMBL" id="QAA31790.1"/>
    </source>
</evidence>
<dbReference type="Pfam" id="PF07690">
    <property type="entry name" value="MFS_1"/>
    <property type="match status" value="1"/>
</dbReference>
<evidence type="ECO:0000259" key="8">
    <source>
        <dbReference type="PROSITE" id="PS50850"/>
    </source>
</evidence>
<feature type="transmembrane region" description="Helical" evidence="7">
    <location>
        <begin position="270"/>
        <end position="291"/>
    </location>
</feature>
<feature type="transmembrane region" description="Helical" evidence="7">
    <location>
        <begin position="237"/>
        <end position="258"/>
    </location>
</feature>
<dbReference type="OrthoDB" id="9795150at2"/>
<sequence length="425" mass="46152">MPIFFLIIIYLAFISLGLPDSLLGVAWPVMHLDLGAKLEAAGIISMSIAGGTIASSLASNYVLKKLGTGKVTLISCFMTASALLGFSLVPSFLWLILLAIPLGLGAGSVDAGLNNYVANHYKAHHMIWLHCFWGVGATLGPIIMSSFIGNNSSWRNGYRTVAFLQFSLVILLFVTLPLWKKVGGEGKASNDEQHKVGEIDTSQDSGDVKIEKDNSASIELEERSNYKGKENVLKFPGVNLALISFLFYCAGESTIGLWGSSFLVNTKHFAPATAASWVSLYYGGITVGRLITGFITMKLSNKILIRAGQIISFIGVLLLILPLPKACSFLGFIMIGIGFAPIFPCMLHETPVRFGKVQSQKIIGYQMAAGYIGATFLPPVLGFIAARTTISIMPFFVLTYISTMLYSSERINIVMRGKKFYKAHM</sequence>
<dbReference type="AlphaFoldDB" id="A0A410DRX4"/>
<dbReference type="PANTHER" id="PTHR23514:SF3">
    <property type="entry name" value="BYPASS OF STOP CODON PROTEIN 6"/>
    <property type="match status" value="1"/>
</dbReference>
<gene>
    <name evidence="9" type="ORF">C1I91_09095</name>
</gene>
<dbReference type="Proteomes" id="UP000286268">
    <property type="component" value="Chromosome"/>
</dbReference>
<dbReference type="InterPro" id="IPR036259">
    <property type="entry name" value="MFS_trans_sf"/>
</dbReference>
<accession>A0A410DRX4</accession>
<name>A0A410DRX4_9CLOT</name>
<dbReference type="RefSeq" id="WP_128212586.1">
    <property type="nucleotide sequence ID" value="NZ_CP025746.1"/>
</dbReference>
<keyword evidence="6 7" id="KW-0472">Membrane</keyword>
<dbReference type="InterPro" id="IPR011701">
    <property type="entry name" value="MFS"/>
</dbReference>
<feature type="transmembrane region" description="Helical" evidence="7">
    <location>
        <begin position="392"/>
        <end position="408"/>
    </location>
</feature>
<dbReference type="InterPro" id="IPR020846">
    <property type="entry name" value="MFS_dom"/>
</dbReference>
<protein>
    <submittedName>
        <fullName evidence="9">MFS transporter</fullName>
    </submittedName>
</protein>
<evidence type="ECO:0000256" key="3">
    <source>
        <dbReference type="ARBA" id="ARBA00022448"/>
    </source>
</evidence>
<evidence type="ECO:0000256" key="5">
    <source>
        <dbReference type="ARBA" id="ARBA00022989"/>
    </source>
</evidence>
<dbReference type="GO" id="GO:0022857">
    <property type="term" value="F:transmembrane transporter activity"/>
    <property type="evidence" value="ECO:0007669"/>
    <property type="project" value="InterPro"/>
</dbReference>
<dbReference type="Gene3D" id="1.20.1250.20">
    <property type="entry name" value="MFS general substrate transporter like domains"/>
    <property type="match status" value="1"/>
</dbReference>
<dbReference type="GO" id="GO:0005886">
    <property type="term" value="C:plasma membrane"/>
    <property type="evidence" value="ECO:0007669"/>
    <property type="project" value="UniProtKB-SubCell"/>
</dbReference>
<feature type="transmembrane region" description="Helical" evidence="7">
    <location>
        <begin position="368"/>
        <end position="386"/>
    </location>
</feature>
<keyword evidence="4 7" id="KW-0812">Transmembrane</keyword>
<evidence type="ECO:0000256" key="6">
    <source>
        <dbReference type="ARBA" id="ARBA00023136"/>
    </source>
</evidence>
<feature type="transmembrane region" description="Helical" evidence="7">
    <location>
        <begin position="160"/>
        <end position="179"/>
    </location>
</feature>
<evidence type="ECO:0000256" key="2">
    <source>
        <dbReference type="ARBA" id="ARBA00008335"/>
    </source>
</evidence>
<keyword evidence="3" id="KW-0813">Transport</keyword>
<dbReference type="PROSITE" id="PS50850">
    <property type="entry name" value="MFS"/>
    <property type="match status" value="1"/>
</dbReference>
<feature type="transmembrane region" description="Helical" evidence="7">
    <location>
        <begin position="303"/>
        <end position="323"/>
    </location>
</feature>
<keyword evidence="5 7" id="KW-1133">Transmembrane helix</keyword>
<proteinExistence type="inferred from homology"/>
<dbReference type="KEGG" id="cmah:C1I91_09095"/>
<organism evidence="9 10">
    <name type="scientific">Clostridium manihotivorum</name>
    <dbReference type="NCBI Taxonomy" id="2320868"/>
    <lineage>
        <taxon>Bacteria</taxon>
        <taxon>Bacillati</taxon>
        <taxon>Bacillota</taxon>
        <taxon>Clostridia</taxon>
        <taxon>Eubacteriales</taxon>
        <taxon>Clostridiaceae</taxon>
        <taxon>Clostridium</taxon>
    </lineage>
</organism>
<feature type="transmembrane region" description="Helical" evidence="7">
    <location>
        <begin position="125"/>
        <end position="148"/>
    </location>
</feature>